<dbReference type="SUPFAM" id="SSF52540">
    <property type="entry name" value="P-loop containing nucleoside triphosphate hydrolases"/>
    <property type="match status" value="2"/>
</dbReference>
<keyword evidence="1" id="KW-1185">Reference proteome</keyword>
<dbReference type="Gene3D" id="3.40.50.300">
    <property type="entry name" value="P-loop containing nucleotide triphosphate hydrolases"/>
    <property type="match status" value="1"/>
</dbReference>
<proteinExistence type="predicted"/>
<organism evidence="1 2">
    <name type="scientific">Panagrellus redivivus</name>
    <name type="common">Microworm</name>
    <dbReference type="NCBI Taxonomy" id="6233"/>
    <lineage>
        <taxon>Eukaryota</taxon>
        <taxon>Metazoa</taxon>
        <taxon>Ecdysozoa</taxon>
        <taxon>Nematoda</taxon>
        <taxon>Chromadorea</taxon>
        <taxon>Rhabditida</taxon>
        <taxon>Tylenchina</taxon>
        <taxon>Panagrolaimomorpha</taxon>
        <taxon>Panagrolaimoidea</taxon>
        <taxon>Panagrolaimidae</taxon>
        <taxon>Panagrellus</taxon>
    </lineage>
</organism>
<reference evidence="2" key="2">
    <citation type="submission" date="2020-10" db="UniProtKB">
        <authorList>
            <consortium name="WormBaseParasite"/>
        </authorList>
    </citation>
    <scope>IDENTIFICATION</scope>
</reference>
<reference evidence="1" key="1">
    <citation type="journal article" date="2013" name="Genetics">
        <title>The draft genome and transcriptome of Panagrellus redivivus are shaped by the harsh demands of a free-living lifestyle.</title>
        <authorList>
            <person name="Srinivasan J."/>
            <person name="Dillman A.R."/>
            <person name="Macchietto M.G."/>
            <person name="Heikkinen L."/>
            <person name="Lakso M."/>
            <person name="Fracchia K.M."/>
            <person name="Antoshechkin I."/>
            <person name="Mortazavi A."/>
            <person name="Wong G."/>
            <person name="Sternberg P.W."/>
        </authorList>
    </citation>
    <scope>NUCLEOTIDE SEQUENCE [LARGE SCALE GENOMIC DNA]</scope>
    <source>
        <strain evidence="1">MT8872</strain>
    </source>
</reference>
<dbReference type="WBParaSite" id="Pan_g16912.t1">
    <property type="protein sequence ID" value="Pan_g16912.t1"/>
    <property type="gene ID" value="Pan_g16912"/>
</dbReference>
<dbReference type="InterPro" id="IPR027417">
    <property type="entry name" value="P-loop_NTPase"/>
</dbReference>
<accession>A0A7E4V793</accession>
<evidence type="ECO:0000313" key="2">
    <source>
        <dbReference type="WBParaSite" id="Pan_g16912.t1"/>
    </source>
</evidence>
<sequence>MGQKWSMIVFARHLRQVDVVGPPNSGKTTLLKAIHCHYGIDPADVVSYRDQIWCTLATTVYQVGVHKGLKSPEWDQFKARYQIGTIPPLDVLHSVRAICVQIQEETDDDYFDLFEKFSPGITKYLTKLAIICRDNYEPTHDDILSFQGAKIKSVSAVIDQVPFKFCDRGFPPSTFFPSARREFVVFCINSLAIKTGYSYSFSMLEAVLGHKTYKKSLVGIIFTKIDLLLNARDTLHTYFETDSAEIVKGAITQQVQDQFDDDRIIHIGFVNSMDPSTVNVALQMVIQHVGEN</sequence>
<dbReference type="Proteomes" id="UP000492821">
    <property type="component" value="Unassembled WGS sequence"/>
</dbReference>
<name>A0A7E4V793_PANRE</name>
<protein>
    <submittedName>
        <fullName evidence="2">G domain-containing protein</fullName>
    </submittedName>
</protein>
<dbReference type="AlphaFoldDB" id="A0A7E4V793"/>
<evidence type="ECO:0000313" key="1">
    <source>
        <dbReference type="Proteomes" id="UP000492821"/>
    </source>
</evidence>